<reference evidence="3 4" key="1">
    <citation type="journal article" date="2018" name="J. Microbiol.">
        <title>Baekduia soli gen. nov., sp. nov., a novel bacterium isolated from the soil of Baekdu Mountain and proposal of a novel family name, Baekduiaceae fam. nov.</title>
        <authorList>
            <person name="An D.S."/>
            <person name="Siddiqi M.Z."/>
            <person name="Kim K.H."/>
            <person name="Yu H.S."/>
            <person name="Im W.T."/>
        </authorList>
    </citation>
    <scope>NUCLEOTIDE SEQUENCE [LARGE SCALE GENOMIC DNA]</scope>
    <source>
        <strain evidence="3 4">BR7-21</strain>
    </source>
</reference>
<feature type="domain" description="FIST" evidence="1">
    <location>
        <begin position="63"/>
        <end position="255"/>
    </location>
</feature>
<evidence type="ECO:0008006" key="5">
    <source>
        <dbReference type="Google" id="ProtNLM"/>
    </source>
</evidence>
<dbReference type="SMART" id="SM00897">
    <property type="entry name" value="FIST"/>
    <property type="match status" value="1"/>
</dbReference>
<dbReference type="OrthoDB" id="5151042at2"/>
<keyword evidence="4" id="KW-1185">Reference proteome</keyword>
<proteinExistence type="predicted"/>
<evidence type="ECO:0000313" key="4">
    <source>
        <dbReference type="Proteomes" id="UP000321805"/>
    </source>
</evidence>
<evidence type="ECO:0000259" key="2">
    <source>
        <dbReference type="SMART" id="SM01204"/>
    </source>
</evidence>
<dbReference type="KEGG" id="bsol:FSW04_01175"/>
<organism evidence="3 4">
    <name type="scientific">Baekduia soli</name>
    <dbReference type="NCBI Taxonomy" id="496014"/>
    <lineage>
        <taxon>Bacteria</taxon>
        <taxon>Bacillati</taxon>
        <taxon>Actinomycetota</taxon>
        <taxon>Thermoleophilia</taxon>
        <taxon>Solirubrobacterales</taxon>
        <taxon>Baekduiaceae</taxon>
        <taxon>Baekduia</taxon>
    </lineage>
</organism>
<dbReference type="InterPro" id="IPR013702">
    <property type="entry name" value="FIST_domain_N"/>
</dbReference>
<dbReference type="SMART" id="SM01204">
    <property type="entry name" value="FIST_C"/>
    <property type="match status" value="1"/>
</dbReference>
<dbReference type="EMBL" id="CP042430">
    <property type="protein sequence ID" value="QEC46324.1"/>
    <property type="molecule type" value="Genomic_DNA"/>
</dbReference>
<sequence length="409" mass="41268">MRSAVPTLNRPVRRPMTVGMERAVPGLARAGLCRWAEVGRSAHPDPTTAAHEAVHAALRAHREPGLLLAFVSGAYDPAVLGAALAEVAGPVPLVGCTTAAEFDAAGPASGSVLVLALGGEGFTFSIAGVSGAAPRDAGARAAACLGDVADREHRVLMLLTDGGAAIHPDIVRGAYSVTGAGVPLVGGVAGHPVGRPDSHAVLYGPAALNDAVVGVAIGSDAPLGIGVRHGWEPVGEPLLVTRAAPGRVLELDERPAREVYTALLDGEVSDANVLAHPLGIQPRVGEARVRIVRLDEATDGSVRCAIPAGALVWLMRATHDGVIDAADAACAEAVAALGGAPARALVAFDCAARLTFLGGGGDVAARETERVARHAAGAPVAGAYTHGEIARTRGALGFHHQTFVVLAIA</sequence>
<feature type="domain" description="FIST C-domain" evidence="2">
    <location>
        <begin position="256"/>
        <end position="392"/>
    </location>
</feature>
<dbReference type="RefSeq" id="WP_146915400.1">
    <property type="nucleotide sequence ID" value="NZ_CP042430.1"/>
</dbReference>
<gene>
    <name evidence="3" type="ORF">FSW04_01175</name>
</gene>
<evidence type="ECO:0000259" key="1">
    <source>
        <dbReference type="SMART" id="SM00897"/>
    </source>
</evidence>
<name>A0A5B8U028_9ACTN</name>
<dbReference type="PANTHER" id="PTHR40252">
    <property type="entry name" value="BLR0328 PROTEIN"/>
    <property type="match status" value="1"/>
</dbReference>
<dbReference type="Proteomes" id="UP000321805">
    <property type="component" value="Chromosome"/>
</dbReference>
<accession>A0A5B8U028</accession>
<dbReference type="Pfam" id="PF10442">
    <property type="entry name" value="FIST_C"/>
    <property type="match status" value="1"/>
</dbReference>
<dbReference type="Pfam" id="PF08495">
    <property type="entry name" value="FIST"/>
    <property type="match status" value="1"/>
</dbReference>
<dbReference type="InterPro" id="IPR019494">
    <property type="entry name" value="FIST_C"/>
</dbReference>
<dbReference type="PANTHER" id="PTHR40252:SF2">
    <property type="entry name" value="BLR0328 PROTEIN"/>
    <property type="match status" value="1"/>
</dbReference>
<protein>
    <recommendedName>
        <fullName evidence="5">Histidine kinase</fullName>
    </recommendedName>
</protein>
<dbReference type="AlphaFoldDB" id="A0A5B8U028"/>
<evidence type="ECO:0000313" key="3">
    <source>
        <dbReference type="EMBL" id="QEC46324.1"/>
    </source>
</evidence>